<organism evidence="2 3">
    <name type="scientific">Kipferlia bialata</name>
    <dbReference type="NCBI Taxonomy" id="797122"/>
    <lineage>
        <taxon>Eukaryota</taxon>
        <taxon>Metamonada</taxon>
        <taxon>Carpediemonas-like organisms</taxon>
        <taxon>Kipferlia</taxon>
    </lineage>
</organism>
<proteinExistence type="predicted"/>
<feature type="compositionally biased region" description="Polar residues" evidence="1">
    <location>
        <begin position="920"/>
        <end position="948"/>
    </location>
</feature>
<accession>A0A9K3CUJ4</accession>
<gene>
    <name evidence="2" type="ORF">KIPB_004136</name>
</gene>
<feature type="region of interest" description="Disordered" evidence="1">
    <location>
        <begin position="1066"/>
        <end position="1233"/>
    </location>
</feature>
<feature type="region of interest" description="Disordered" evidence="1">
    <location>
        <begin position="72"/>
        <end position="118"/>
    </location>
</feature>
<reference evidence="2 3" key="1">
    <citation type="journal article" date="2018" name="PLoS ONE">
        <title>The draft genome of Kipferlia bialata reveals reductive genome evolution in fornicate parasites.</title>
        <authorList>
            <person name="Tanifuji G."/>
            <person name="Takabayashi S."/>
            <person name="Kume K."/>
            <person name="Takagi M."/>
            <person name="Nakayama T."/>
            <person name="Kamikawa R."/>
            <person name="Inagaki Y."/>
            <person name="Hashimoto T."/>
        </authorList>
    </citation>
    <scope>NUCLEOTIDE SEQUENCE [LARGE SCALE GENOMIC DNA]</scope>
    <source>
        <strain evidence="2">NY0173</strain>
    </source>
</reference>
<feature type="compositionally biased region" description="Basic and acidic residues" evidence="1">
    <location>
        <begin position="717"/>
        <end position="734"/>
    </location>
</feature>
<feature type="compositionally biased region" description="Basic residues" evidence="1">
    <location>
        <begin position="473"/>
        <end position="482"/>
    </location>
</feature>
<feature type="compositionally biased region" description="Basic residues" evidence="1">
    <location>
        <begin position="735"/>
        <end position="744"/>
    </location>
</feature>
<feature type="compositionally biased region" description="Polar residues" evidence="1">
    <location>
        <begin position="1"/>
        <end position="23"/>
    </location>
</feature>
<feature type="region of interest" description="Disordered" evidence="1">
    <location>
        <begin position="265"/>
        <end position="300"/>
    </location>
</feature>
<dbReference type="AlphaFoldDB" id="A0A9K3CUJ4"/>
<feature type="compositionally biased region" description="Basic and acidic residues" evidence="1">
    <location>
        <begin position="1085"/>
        <end position="1097"/>
    </location>
</feature>
<feature type="region of interest" description="Disordered" evidence="1">
    <location>
        <begin position="365"/>
        <end position="491"/>
    </location>
</feature>
<feature type="compositionally biased region" description="Basic residues" evidence="1">
    <location>
        <begin position="396"/>
        <end position="408"/>
    </location>
</feature>
<feature type="compositionally biased region" description="Polar residues" evidence="1">
    <location>
        <begin position="598"/>
        <end position="607"/>
    </location>
</feature>
<evidence type="ECO:0000313" key="3">
    <source>
        <dbReference type="Proteomes" id="UP000265618"/>
    </source>
</evidence>
<feature type="compositionally biased region" description="Low complexity" evidence="1">
    <location>
        <begin position="1122"/>
        <end position="1145"/>
    </location>
</feature>
<feature type="compositionally biased region" description="Low complexity" evidence="1">
    <location>
        <begin position="745"/>
        <end position="761"/>
    </location>
</feature>
<feature type="compositionally biased region" description="Basic and acidic residues" evidence="1">
    <location>
        <begin position="1196"/>
        <end position="1220"/>
    </location>
</feature>
<feature type="region of interest" description="Disordered" evidence="1">
    <location>
        <begin position="1"/>
        <end position="36"/>
    </location>
</feature>
<feature type="compositionally biased region" description="Polar residues" evidence="1">
    <location>
        <begin position="769"/>
        <end position="787"/>
    </location>
</feature>
<feature type="region of interest" description="Disordered" evidence="1">
    <location>
        <begin position="553"/>
        <end position="638"/>
    </location>
</feature>
<keyword evidence="3" id="KW-1185">Reference proteome</keyword>
<feature type="compositionally biased region" description="Basic and acidic residues" evidence="1">
    <location>
        <begin position="651"/>
        <end position="676"/>
    </location>
</feature>
<dbReference type="Proteomes" id="UP000265618">
    <property type="component" value="Unassembled WGS sequence"/>
</dbReference>
<name>A0A9K3CUJ4_9EUKA</name>
<feature type="region of interest" description="Disordered" evidence="1">
    <location>
        <begin position="651"/>
        <end position="961"/>
    </location>
</feature>
<feature type="compositionally biased region" description="Basic and acidic residues" evidence="1">
    <location>
        <begin position="613"/>
        <end position="632"/>
    </location>
</feature>
<feature type="compositionally biased region" description="Basic and acidic residues" evidence="1">
    <location>
        <begin position="696"/>
        <end position="709"/>
    </location>
</feature>
<evidence type="ECO:0000313" key="2">
    <source>
        <dbReference type="EMBL" id="GIQ82911.1"/>
    </source>
</evidence>
<feature type="compositionally biased region" description="Polar residues" evidence="1">
    <location>
        <begin position="895"/>
        <end position="909"/>
    </location>
</feature>
<sequence length="1233" mass="136030">MLGSPSLSGVVTTPVRQQAQGNARSRPWSSAGVFQRPSSALAGYERELQREREERGEGVYGAQVVGDRITRGVRPHSAMLERERERERQLAIQERQERERERARAAGVEPAPDSVMIERDFTEGEGEGEGEGEVQMDGEFCHPAEEPERGERGERLEYRAIRIDHPASTTQQEGEGEGEGEGLDDYENAARIAYQMSVHEPLYRQSPNNGLEAWLGKMTRRSTKGHIATQAVLNRSASALATHHIPVGREASRQAPFQVEMGVYKDEGSEPSTPTRARDRGLRGVRPASSQGIRPRSALGVSGLVDASTVARGKRRVPGQWIPPTRGVGRQRTKERLLRTQAETVTEHVGADGDREVHLLSLGLTDPAKRQRRKRTTRQSVPLLPKRVQGSAVSGRPRKVKTKKKPTVRRPSTAGTYRVTDRRSVSQSSQGQGLDNDFGLPATRGPPGSRGSVYLDSSSRRRPSSSMGTRDTRGKRGSKGRAGRSGLAASVVRPSSALATLSPSLSLDSSVSLIPQGPGGVLILKGGDKFQERQRAMREERERQMEVKLDARRPRSAMAGSMVRHTGRGTTPIPLVESASDSEWTGDDEAINPVPVSCTVQARQSPQGSPPGDRSRELQPSRNGSERDKESRSGGYLVSSGMMYYHLQKERDRQAALDHERERQRELEVDATRPERQVYSAPVNSPSIPVSLPVDRAGERERERGRQGERQSTLRMVQRDEEEREEERGRVPVEHHRHHLHHSSPHTSAPPSAHASPDPSHGGSPPQASPSEFPTTYTPSDRVQGGSSDALVLTPTVAAPAIEAPAQRVPLSPMQIVAGKNRRLRQREREREMAEEEEEESPKGLKREYSQSLLEMMGREKSGPAVQDRGPVTYDTSSAFYNKHPEASPVYGISRSGSMTELSIISQPSLPHPMPAPIQHSRSNSPSIRPLSRSNSTQSLSDAPSTGARTGGMSRSSSLRTLSLSSLDPGVVTNTSTDMVILDPISVGMDETQGEREAGVMAGSRVKGTMNPITREREREREKEKEKERAMLFPSSPSLTSLHDYTKIAKERARERFLEAEREAEAAAADEVETRIIEQPIGRPSSRDRARDREVARPRARSRPSSAVGSRNGMFPTRVHMARSPSASSSRVFSPAPSALSISLPHHNTRSPSHTVGGRVGMDLPAPTYGRYTADEDMDREREREGMTRSGSHFSGWERERDTDFQMPRVQREREKRRGEALGSMLTVSNVEF</sequence>
<comment type="caution">
    <text evidence="2">The sequence shown here is derived from an EMBL/GenBank/DDBJ whole genome shotgun (WGS) entry which is preliminary data.</text>
</comment>
<dbReference type="EMBL" id="BDIP01000857">
    <property type="protein sequence ID" value="GIQ82911.1"/>
    <property type="molecule type" value="Genomic_DNA"/>
</dbReference>
<protein>
    <submittedName>
        <fullName evidence="2">Uncharacterized protein</fullName>
    </submittedName>
</protein>
<evidence type="ECO:0000256" key="1">
    <source>
        <dbReference type="SAM" id="MobiDB-lite"/>
    </source>
</evidence>
<feature type="compositionally biased region" description="Basic and acidic residues" evidence="1">
    <location>
        <begin position="79"/>
        <end position="104"/>
    </location>
</feature>